<keyword evidence="13 14" id="KW-0961">Cell wall biogenesis/degradation</keyword>
<evidence type="ECO:0000256" key="3">
    <source>
        <dbReference type="ARBA" id="ARBA00022475"/>
    </source>
</evidence>
<dbReference type="Pfam" id="PF00905">
    <property type="entry name" value="Transpeptidase"/>
    <property type="match status" value="1"/>
</dbReference>
<evidence type="ECO:0000259" key="17">
    <source>
        <dbReference type="Pfam" id="PF03717"/>
    </source>
</evidence>
<dbReference type="PANTHER" id="PTHR30627:SF2">
    <property type="entry name" value="PEPTIDOGLYCAN D,D-TRANSPEPTIDASE MRDA"/>
    <property type="match status" value="1"/>
</dbReference>
<keyword evidence="10 14" id="KW-0573">Peptidoglycan synthesis</keyword>
<evidence type="ECO:0000256" key="6">
    <source>
        <dbReference type="ARBA" id="ARBA00022670"/>
    </source>
</evidence>
<comment type="caution">
    <text evidence="14">Lacks conserved residue(s) required for the propagation of feature annotation.</text>
</comment>
<dbReference type="GO" id="GO:0009252">
    <property type="term" value="P:peptidoglycan biosynthetic process"/>
    <property type="evidence" value="ECO:0007669"/>
    <property type="project" value="UniProtKB-UniRule"/>
</dbReference>
<feature type="domain" description="Penicillin-binding protein dimerisation" evidence="17">
    <location>
        <begin position="65"/>
        <end position="236"/>
    </location>
</feature>
<keyword evidence="19" id="KW-1185">Reference proteome</keyword>
<evidence type="ECO:0000313" key="19">
    <source>
        <dbReference type="Proteomes" id="UP000614811"/>
    </source>
</evidence>
<comment type="caution">
    <text evidence="18">The sequence shown here is derived from an EMBL/GenBank/DDBJ whole genome shotgun (WGS) entry which is preliminary data.</text>
</comment>
<dbReference type="GO" id="GO:0005886">
    <property type="term" value="C:plasma membrane"/>
    <property type="evidence" value="ECO:0007669"/>
    <property type="project" value="UniProtKB-SubCell"/>
</dbReference>
<keyword evidence="3 14" id="KW-1003">Cell membrane</keyword>
<keyword evidence="5 14" id="KW-0121">Carboxypeptidase</keyword>
<evidence type="ECO:0000256" key="10">
    <source>
        <dbReference type="ARBA" id="ARBA00022984"/>
    </source>
</evidence>
<dbReference type="GO" id="GO:0071555">
    <property type="term" value="P:cell wall organization"/>
    <property type="evidence" value="ECO:0007669"/>
    <property type="project" value="UniProtKB-KW"/>
</dbReference>
<dbReference type="InterPro" id="IPR012338">
    <property type="entry name" value="Beta-lactam/transpept-like"/>
</dbReference>
<dbReference type="GO" id="GO:0009002">
    <property type="term" value="F:serine-type D-Ala-D-Ala carboxypeptidase activity"/>
    <property type="evidence" value="ECO:0007669"/>
    <property type="project" value="UniProtKB-UniRule"/>
</dbReference>
<dbReference type="InterPro" id="IPR050515">
    <property type="entry name" value="Beta-lactam/transpept"/>
</dbReference>
<evidence type="ECO:0000256" key="12">
    <source>
        <dbReference type="ARBA" id="ARBA00023136"/>
    </source>
</evidence>
<dbReference type="GO" id="GO:0006508">
    <property type="term" value="P:proteolysis"/>
    <property type="evidence" value="ECO:0007669"/>
    <property type="project" value="UniProtKB-KW"/>
</dbReference>
<evidence type="ECO:0000256" key="2">
    <source>
        <dbReference type="ARBA" id="ARBA00004236"/>
    </source>
</evidence>
<evidence type="ECO:0000256" key="7">
    <source>
        <dbReference type="ARBA" id="ARBA00022692"/>
    </source>
</evidence>
<dbReference type="AlphaFoldDB" id="A0A918S0R9"/>
<feature type="transmembrane region" description="Helical" evidence="14">
    <location>
        <begin position="22"/>
        <end position="42"/>
    </location>
</feature>
<protein>
    <recommendedName>
        <fullName evidence="14">Peptidoglycan D,D-transpeptidase MrdA</fullName>
        <ecNumber evidence="14">3.4.16.4</ecNumber>
    </recommendedName>
    <alternativeName>
        <fullName evidence="14">Penicillin-binding protein 2</fullName>
        <shortName evidence="14">PBP-2</shortName>
    </alternativeName>
</protein>
<feature type="domain" description="Penicillin-binding protein transpeptidase" evidence="16">
    <location>
        <begin position="268"/>
        <end position="611"/>
    </location>
</feature>
<evidence type="ECO:0000256" key="9">
    <source>
        <dbReference type="ARBA" id="ARBA00022960"/>
    </source>
</evidence>
<keyword evidence="4 14" id="KW-0997">Cell inner membrane</keyword>
<organism evidence="18 19">
    <name type="scientific">Arenicella chitinivorans</name>
    <dbReference type="NCBI Taxonomy" id="1329800"/>
    <lineage>
        <taxon>Bacteria</taxon>
        <taxon>Pseudomonadati</taxon>
        <taxon>Pseudomonadota</taxon>
        <taxon>Gammaproteobacteria</taxon>
        <taxon>Arenicellales</taxon>
        <taxon>Arenicellaceae</taxon>
        <taxon>Arenicella</taxon>
    </lineage>
</organism>
<dbReference type="InterPro" id="IPR005311">
    <property type="entry name" value="PBP_dimer"/>
</dbReference>
<reference evidence="18" key="1">
    <citation type="journal article" date="2014" name="Int. J. Syst. Evol. Microbiol.">
        <title>Complete genome sequence of Corynebacterium casei LMG S-19264T (=DSM 44701T), isolated from a smear-ripened cheese.</title>
        <authorList>
            <consortium name="US DOE Joint Genome Institute (JGI-PGF)"/>
            <person name="Walter F."/>
            <person name="Albersmeier A."/>
            <person name="Kalinowski J."/>
            <person name="Ruckert C."/>
        </authorList>
    </citation>
    <scope>NUCLEOTIDE SEQUENCE</scope>
    <source>
        <strain evidence="18">KCTC 12711</strain>
    </source>
</reference>
<dbReference type="FunFam" id="3.40.710.10:FF:000024">
    <property type="entry name" value="Penicillin-binding protein 2"/>
    <property type="match status" value="1"/>
</dbReference>
<dbReference type="InterPro" id="IPR001460">
    <property type="entry name" value="PCN-bd_Tpept"/>
</dbReference>
<dbReference type="SUPFAM" id="SSF56601">
    <property type="entry name" value="beta-lactamase/transpeptidase-like"/>
    <property type="match status" value="1"/>
</dbReference>
<proteinExistence type="inferred from homology"/>
<evidence type="ECO:0000256" key="4">
    <source>
        <dbReference type="ARBA" id="ARBA00022519"/>
    </source>
</evidence>
<feature type="active site" description="Acyl-ester intermediate" evidence="14">
    <location>
        <position position="327"/>
    </location>
</feature>
<dbReference type="GO" id="GO:0008658">
    <property type="term" value="F:penicillin binding"/>
    <property type="evidence" value="ECO:0007669"/>
    <property type="project" value="UniProtKB-UniRule"/>
</dbReference>
<dbReference type="RefSeq" id="WP_189402210.1">
    <property type="nucleotide sequence ID" value="NZ_BMXA01000005.1"/>
</dbReference>
<comment type="similarity">
    <text evidence="14">Belongs to the transpeptidase family. MrdA subfamily.</text>
</comment>
<reference evidence="18" key="2">
    <citation type="submission" date="2020-09" db="EMBL/GenBank/DDBJ databases">
        <authorList>
            <person name="Sun Q."/>
            <person name="Kim S."/>
        </authorList>
    </citation>
    <scope>NUCLEOTIDE SEQUENCE</scope>
    <source>
        <strain evidence="18">KCTC 12711</strain>
    </source>
</reference>
<dbReference type="EC" id="3.4.16.4" evidence="14"/>
<keyword evidence="11 14" id="KW-1133">Transmembrane helix</keyword>
<comment type="pathway">
    <text evidence="14">Cell wall biogenesis; peptidoglycan biosynthesis.</text>
</comment>
<keyword evidence="6 14" id="KW-0645">Protease</keyword>
<sequence length="646" mass="71270">MAQEQIQLNDYLRETNLIHARLIALGIFLAVLVLILVARLWYLQIYNFDRFEVLSKDNRVRLVPVPPVRGQIYDREGRVLAENVPVFTLEVAPDKVKDMDALLNDLSKIIEVSPAQINKFRSAVRARPKFEAQVLKLNLSEAEVARFMVNRHRLIGAQVEAKLQRHYPYGPELVHVVGYVGRINQRDLDNIDERAYKGTDYIGKLGIEAEYESHLLGEVGVEQVETNAHGRLIRTLDRNSPVSGDDLYLNIDAELQIKAREYLDGKRGAVIAIEPASGDVLAFVSNPVYDPNKFVNGIDHQSYNQLRDDIDRPLLNRGLSGRYAPGSTIKGLVSMVGLENGWSPSHEVYCNGYFTLKGSSHRYRCWKRQGHGPVSMAESIMQSCDVFYYQLANTLGIDKISPFLKSFGLGDRTGIDLPAEPTGLVPSREWKRERYGVAWYPGDSLNTGIGQGYMLVTPLQLGVMTATLANRGQRVEPRIVGHLAHATGGPAPREVREISGAKLSQVDAKSTHFERIIDAMEAVVHHPRGTARRAGEGAPYTMAGKTGTAQVVGIPQGARYDESKLSEFEKDHALFVAFAPVDDPKIAIAVIVENGGSGSGVAAPVARKVMDYYLLGIDANAPKPEPQEIDEASPDAVSEGQSDVSG</sequence>
<keyword evidence="9 14" id="KW-0133">Cell shape</keyword>
<keyword evidence="12 14" id="KW-0472">Membrane</keyword>
<dbReference type="Pfam" id="PF03717">
    <property type="entry name" value="PBP_dimer"/>
    <property type="match status" value="1"/>
</dbReference>
<evidence type="ECO:0000313" key="18">
    <source>
        <dbReference type="EMBL" id="GHA16073.1"/>
    </source>
</evidence>
<dbReference type="GO" id="GO:0071972">
    <property type="term" value="F:peptidoglycan L,D-transpeptidase activity"/>
    <property type="evidence" value="ECO:0007669"/>
    <property type="project" value="TreeGrafter"/>
</dbReference>
<dbReference type="GO" id="GO:0008360">
    <property type="term" value="P:regulation of cell shape"/>
    <property type="evidence" value="ECO:0007669"/>
    <property type="project" value="UniProtKB-KW"/>
</dbReference>
<evidence type="ECO:0000256" key="13">
    <source>
        <dbReference type="ARBA" id="ARBA00023316"/>
    </source>
</evidence>
<evidence type="ECO:0000256" key="8">
    <source>
        <dbReference type="ARBA" id="ARBA00022801"/>
    </source>
</evidence>
<evidence type="ECO:0000256" key="1">
    <source>
        <dbReference type="ARBA" id="ARBA00004167"/>
    </source>
</evidence>
<name>A0A918S0R9_9GAMM</name>
<dbReference type="Gene3D" id="3.40.710.10">
    <property type="entry name" value="DD-peptidase/beta-lactamase superfamily"/>
    <property type="match status" value="1"/>
</dbReference>
<evidence type="ECO:0000256" key="11">
    <source>
        <dbReference type="ARBA" id="ARBA00022989"/>
    </source>
</evidence>
<feature type="region of interest" description="Disordered" evidence="15">
    <location>
        <begin position="621"/>
        <end position="646"/>
    </location>
</feature>
<evidence type="ECO:0000256" key="5">
    <source>
        <dbReference type="ARBA" id="ARBA00022645"/>
    </source>
</evidence>
<dbReference type="SUPFAM" id="SSF56519">
    <property type="entry name" value="Penicillin binding protein dimerisation domain"/>
    <property type="match status" value="1"/>
</dbReference>
<dbReference type="EMBL" id="BMXA01000005">
    <property type="protein sequence ID" value="GHA16073.1"/>
    <property type="molecule type" value="Genomic_DNA"/>
</dbReference>
<gene>
    <name evidence="14" type="primary">mrdA</name>
    <name evidence="18" type="ORF">GCM10008090_27320</name>
</gene>
<dbReference type="PANTHER" id="PTHR30627">
    <property type="entry name" value="PEPTIDOGLYCAN D,D-TRANSPEPTIDASE"/>
    <property type="match status" value="1"/>
</dbReference>
<dbReference type="Gene3D" id="3.30.1390.30">
    <property type="entry name" value="Penicillin-binding protein 2a, domain 3"/>
    <property type="match status" value="1"/>
</dbReference>
<evidence type="ECO:0000256" key="14">
    <source>
        <dbReference type="HAMAP-Rule" id="MF_02081"/>
    </source>
</evidence>
<dbReference type="Proteomes" id="UP000614811">
    <property type="component" value="Unassembled WGS sequence"/>
</dbReference>
<keyword evidence="7 14" id="KW-0812">Transmembrane</keyword>
<dbReference type="HAMAP" id="MF_02081">
    <property type="entry name" value="MrdA_transpept"/>
    <property type="match status" value="1"/>
</dbReference>
<comment type="subcellular location">
    <subcellularLocation>
        <location evidence="14">Cell inner membrane</location>
        <topology evidence="14">Single-pass membrane protein</topology>
    </subcellularLocation>
    <subcellularLocation>
        <location evidence="2">Cell membrane</location>
    </subcellularLocation>
    <subcellularLocation>
        <location evidence="1">Membrane</location>
        <topology evidence="1">Single-pass membrane protein</topology>
    </subcellularLocation>
</comment>
<comment type="catalytic activity">
    <reaction evidence="14">
        <text>Preferential cleavage: (Ac)2-L-Lys-D-Ala-|-D-Ala. Also transpeptidation of peptidyl-alanyl moieties that are N-acyl substituents of D-alanine.</text>
        <dbReference type="EC" id="3.4.16.4"/>
    </reaction>
</comment>
<accession>A0A918S0R9</accession>
<dbReference type="NCBIfam" id="TIGR03423">
    <property type="entry name" value="pbp2_mrdA"/>
    <property type="match status" value="1"/>
</dbReference>
<dbReference type="Gene3D" id="3.90.1310.10">
    <property type="entry name" value="Penicillin-binding protein 2a (Domain 2)"/>
    <property type="match status" value="1"/>
</dbReference>
<dbReference type="InterPro" id="IPR017790">
    <property type="entry name" value="Penicillin-binding_protein_2"/>
</dbReference>
<comment type="function">
    <text evidence="14">Catalyzes cross-linking of the peptidoglycan cell wall.</text>
</comment>
<dbReference type="InterPro" id="IPR036138">
    <property type="entry name" value="PBP_dimer_sf"/>
</dbReference>
<keyword evidence="8 14" id="KW-0378">Hydrolase</keyword>
<evidence type="ECO:0000256" key="15">
    <source>
        <dbReference type="SAM" id="MobiDB-lite"/>
    </source>
</evidence>
<evidence type="ECO:0000259" key="16">
    <source>
        <dbReference type="Pfam" id="PF00905"/>
    </source>
</evidence>